<keyword evidence="2" id="KW-0442">Lipid degradation</keyword>
<dbReference type="InterPro" id="IPR007751">
    <property type="entry name" value="DUF676_lipase-like"/>
</dbReference>
<comment type="caution">
    <text evidence="4">The sequence shown here is derived from an EMBL/GenBank/DDBJ whole genome shotgun (WGS) entry which is preliminary data.</text>
</comment>
<dbReference type="PIRSF" id="PIRSF005412">
    <property type="entry name" value="UCP005412_abhydr"/>
    <property type="match status" value="1"/>
</dbReference>
<organism evidence="4 5">
    <name type="scientific">Hanseniaspora valbyensis NRRL Y-1626</name>
    <dbReference type="NCBI Taxonomy" id="766949"/>
    <lineage>
        <taxon>Eukaryota</taxon>
        <taxon>Fungi</taxon>
        <taxon>Dikarya</taxon>
        <taxon>Ascomycota</taxon>
        <taxon>Saccharomycotina</taxon>
        <taxon>Saccharomycetes</taxon>
        <taxon>Saccharomycodales</taxon>
        <taxon>Saccharomycodaceae</taxon>
        <taxon>Hanseniaspora</taxon>
    </lineage>
</organism>
<sequence length="602" mass="69580">LLGPHSLYVDLKKQKFDHKIKFFESSDIPKFEANLLPTQELKFELTLNDFTTNELVWELDIISQALFTTNCKIFYNLDISYQFEDKIYTPSSIVELELLKQNLSITKLETSDLWQFPMIKNIDNTSQNKCHLVILTHGMMSNVTTDMLYLAEQIKKKDNNCILTGNTENVCKTERGIRYQGIKNGEFLINEINRIGIENIGKLSFIGHSLGGLVQTFAISYCFKKYPEIMNKLHLENFITLASPLLGVLNDNPKYLQKLLTMGVVGKSGQELGLAPITEYNDQPFISILLCAHTRNCLRRFKNRTIYANSINDGVVPLYTASLLFIDYDDVVKNFQKLSSDITVETTNLNTEDIKDTNNIKSTADENSKKNKYFWKPLMKMSTLFAPQAATTDVTDNKDDYATVSEKGMAVQLPKLSFLDSAQHVLLQPIPPLKYIMDPETRESTIIHDKSYYPDDIKRLLETQRYKTLLYSEQDFQMNKDEMLVEEELAMKWHNNLSWRKVIVALEPDAHNNINVRRQFHNAYGWEVVDHIIDNHFGEQKIEDTEPIKIEEEIIEEETDDICDYNWLLTFEQESVIDGGVTGMIPTFSDFVDKWYKKLIMS</sequence>
<dbReference type="SUPFAM" id="SSF53474">
    <property type="entry name" value="alpha/beta-Hydrolases"/>
    <property type="match status" value="1"/>
</dbReference>
<dbReference type="InterPro" id="IPR044294">
    <property type="entry name" value="Lipase-like"/>
</dbReference>
<evidence type="ECO:0000259" key="3">
    <source>
        <dbReference type="Pfam" id="PF05057"/>
    </source>
</evidence>
<gene>
    <name evidence="4" type="ORF">HANVADRAFT_17335</name>
</gene>
<feature type="non-terminal residue" evidence="4">
    <location>
        <position position="1"/>
    </location>
</feature>
<dbReference type="EMBL" id="LXPE01000111">
    <property type="protein sequence ID" value="OBA25417.1"/>
    <property type="molecule type" value="Genomic_DNA"/>
</dbReference>
<keyword evidence="5" id="KW-1185">Reference proteome</keyword>
<reference evidence="5" key="1">
    <citation type="journal article" date="2016" name="Proc. Natl. Acad. Sci. U.S.A.">
        <title>Comparative genomics of biotechnologically important yeasts.</title>
        <authorList>
            <person name="Riley R."/>
            <person name="Haridas S."/>
            <person name="Wolfe K.H."/>
            <person name="Lopes M.R."/>
            <person name="Hittinger C.T."/>
            <person name="Goeker M."/>
            <person name="Salamov A.A."/>
            <person name="Wisecaver J.H."/>
            <person name="Long T.M."/>
            <person name="Calvey C.H."/>
            <person name="Aerts A.L."/>
            <person name="Barry K.W."/>
            <person name="Choi C."/>
            <person name="Clum A."/>
            <person name="Coughlan A.Y."/>
            <person name="Deshpande S."/>
            <person name="Douglass A.P."/>
            <person name="Hanson S.J."/>
            <person name="Klenk H.-P."/>
            <person name="LaButti K.M."/>
            <person name="Lapidus A."/>
            <person name="Lindquist E.A."/>
            <person name="Lipzen A.M."/>
            <person name="Meier-Kolthoff J.P."/>
            <person name="Ohm R.A."/>
            <person name="Otillar R.P."/>
            <person name="Pangilinan J.L."/>
            <person name="Peng Y."/>
            <person name="Rokas A."/>
            <person name="Rosa C.A."/>
            <person name="Scheuner C."/>
            <person name="Sibirny A.A."/>
            <person name="Slot J.C."/>
            <person name="Stielow J.B."/>
            <person name="Sun H."/>
            <person name="Kurtzman C.P."/>
            <person name="Blackwell M."/>
            <person name="Grigoriev I.V."/>
            <person name="Jeffries T.W."/>
        </authorList>
    </citation>
    <scope>NUCLEOTIDE SEQUENCE [LARGE SCALE GENOMIC DNA]</scope>
    <source>
        <strain evidence="5">NRRL Y-1626</strain>
    </source>
</reference>
<dbReference type="Pfam" id="PF05057">
    <property type="entry name" value="DUF676"/>
    <property type="match status" value="1"/>
</dbReference>
<dbReference type="PANTHER" id="PTHR12482">
    <property type="entry name" value="LIPASE ROG1-RELATED-RELATED"/>
    <property type="match status" value="1"/>
</dbReference>
<protein>
    <submittedName>
        <fullName evidence="4">DUF676-domain-containing protein</fullName>
    </submittedName>
</protein>
<comment type="similarity">
    <text evidence="1">Belongs to the putative lipase ROG1 family.</text>
</comment>
<evidence type="ECO:0000256" key="1">
    <source>
        <dbReference type="ARBA" id="ARBA00007920"/>
    </source>
</evidence>
<proteinExistence type="inferred from homology"/>
<accession>A0A1B7T9M4</accession>
<dbReference type="Gene3D" id="3.40.50.1820">
    <property type="entry name" value="alpha/beta hydrolase"/>
    <property type="match status" value="1"/>
</dbReference>
<dbReference type="OrthoDB" id="5368485at2759"/>
<evidence type="ECO:0000313" key="4">
    <source>
        <dbReference type="EMBL" id="OBA25417.1"/>
    </source>
</evidence>
<dbReference type="Proteomes" id="UP000092321">
    <property type="component" value="Unassembled WGS sequence"/>
</dbReference>
<dbReference type="AlphaFoldDB" id="A0A1B7T9M4"/>
<dbReference type="GO" id="GO:0047372">
    <property type="term" value="F:monoacylglycerol lipase activity"/>
    <property type="evidence" value="ECO:0007669"/>
    <property type="project" value="TreeGrafter"/>
</dbReference>
<evidence type="ECO:0000256" key="2">
    <source>
        <dbReference type="ARBA" id="ARBA00022963"/>
    </source>
</evidence>
<dbReference type="PANTHER" id="PTHR12482:SF62">
    <property type="entry name" value="LIPASE ROG1-RELATED"/>
    <property type="match status" value="1"/>
</dbReference>
<dbReference type="GO" id="GO:0016042">
    <property type="term" value="P:lipid catabolic process"/>
    <property type="evidence" value="ECO:0007669"/>
    <property type="project" value="UniProtKB-KW"/>
</dbReference>
<feature type="domain" description="DUF676" evidence="3">
    <location>
        <begin position="127"/>
        <end position="320"/>
    </location>
</feature>
<evidence type="ECO:0000313" key="5">
    <source>
        <dbReference type="Proteomes" id="UP000092321"/>
    </source>
</evidence>
<dbReference type="InterPro" id="IPR016445">
    <property type="entry name" value="Rog1_fam"/>
</dbReference>
<name>A0A1B7T9M4_9ASCO</name>
<keyword evidence="2" id="KW-0443">Lipid metabolism</keyword>
<dbReference type="InterPro" id="IPR029058">
    <property type="entry name" value="AB_hydrolase_fold"/>
</dbReference>
<feature type="non-terminal residue" evidence="4">
    <location>
        <position position="602"/>
    </location>
</feature>